<evidence type="ECO:0000313" key="4">
    <source>
        <dbReference type="Proteomes" id="UP000605986"/>
    </source>
</evidence>
<evidence type="ECO:0000259" key="2">
    <source>
        <dbReference type="Pfam" id="PF07859"/>
    </source>
</evidence>
<dbReference type="PANTHER" id="PTHR48081">
    <property type="entry name" value="AB HYDROLASE SUPERFAMILY PROTEIN C4A8.06C"/>
    <property type="match status" value="1"/>
</dbReference>
<reference evidence="3" key="1">
    <citation type="submission" date="2020-01" db="EMBL/GenBank/DDBJ databases">
        <title>Identification and distribution of gene clusters putatively required for synthesis of sphingolipid metabolism inhibitors in phylogenetically diverse species of the filamentous fungus Fusarium.</title>
        <authorList>
            <person name="Kim H.-S."/>
            <person name="Busman M."/>
            <person name="Brown D.W."/>
            <person name="Divon H."/>
            <person name="Uhlig S."/>
            <person name="Proctor R.H."/>
        </authorList>
    </citation>
    <scope>NUCLEOTIDE SEQUENCE</scope>
    <source>
        <strain evidence="3">NRRL 53441</strain>
    </source>
</reference>
<keyword evidence="4" id="KW-1185">Reference proteome</keyword>
<feature type="domain" description="Alpha/beta hydrolase fold-3" evidence="2">
    <location>
        <begin position="86"/>
        <end position="292"/>
    </location>
</feature>
<dbReference type="InterPro" id="IPR029058">
    <property type="entry name" value="AB_hydrolase_fold"/>
</dbReference>
<protein>
    <recommendedName>
        <fullName evidence="2">Alpha/beta hydrolase fold-3 domain-containing protein</fullName>
    </recommendedName>
</protein>
<organism evidence="3 4">
    <name type="scientific">Fusarium austroafricanum</name>
    <dbReference type="NCBI Taxonomy" id="2364996"/>
    <lineage>
        <taxon>Eukaryota</taxon>
        <taxon>Fungi</taxon>
        <taxon>Dikarya</taxon>
        <taxon>Ascomycota</taxon>
        <taxon>Pezizomycotina</taxon>
        <taxon>Sordariomycetes</taxon>
        <taxon>Hypocreomycetidae</taxon>
        <taxon>Hypocreales</taxon>
        <taxon>Nectriaceae</taxon>
        <taxon>Fusarium</taxon>
        <taxon>Fusarium concolor species complex</taxon>
    </lineage>
</organism>
<name>A0A8H4KPY3_9HYPO</name>
<dbReference type="InterPro" id="IPR013094">
    <property type="entry name" value="AB_hydrolase_3"/>
</dbReference>
<dbReference type="OrthoDB" id="408631at2759"/>
<dbReference type="PANTHER" id="PTHR48081:SF8">
    <property type="entry name" value="ALPHA_BETA HYDROLASE FOLD-3 DOMAIN-CONTAINING PROTEIN-RELATED"/>
    <property type="match status" value="1"/>
</dbReference>
<dbReference type="Pfam" id="PF07859">
    <property type="entry name" value="Abhydrolase_3"/>
    <property type="match status" value="1"/>
</dbReference>
<comment type="caution">
    <text evidence="3">The sequence shown here is derived from an EMBL/GenBank/DDBJ whole genome shotgun (WGS) entry which is preliminary data.</text>
</comment>
<dbReference type="Proteomes" id="UP000605986">
    <property type="component" value="Unassembled WGS sequence"/>
</dbReference>
<keyword evidence="1" id="KW-0378">Hydrolase</keyword>
<evidence type="ECO:0000256" key="1">
    <source>
        <dbReference type="ARBA" id="ARBA00022801"/>
    </source>
</evidence>
<dbReference type="GO" id="GO:0016787">
    <property type="term" value="F:hydrolase activity"/>
    <property type="evidence" value="ECO:0007669"/>
    <property type="project" value="UniProtKB-KW"/>
</dbReference>
<dbReference type="SUPFAM" id="SSF53474">
    <property type="entry name" value="alpha/beta-Hydrolases"/>
    <property type="match status" value="1"/>
</dbReference>
<proteinExistence type="predicted"/>
<sequence length="316" mass="34480">MPFKFDPEFSAAFKAAGGSTGGPSTPVGDVQTRRAGFKANLKPLLATQFPERASISKTDYFTKSADGHKVHLRWHSKPGSAPGSALLYIHGGGLIMGDVSTFDGLVDEYVDTSGVPYLSVEYRLAPEHKYPKPLEDVYAGLKWLHEHAHELGVDPSRIGIHGESAGGGLAAALTIYAREAQGPSIAKQILVYPMLDDRVIQPDIYIKPFLVWSGDDNETGWDAYLGDKRGTTNVSETAAPARLEHPSGLPPMYAEVGELDLFRDQVVDYVQRFSKAGVSAEFYLFPGVPHGYDWYAPRSRVGEIAMRGRRQAAQSI</sequence>
<evidence type="ECO:0000313" key="3">
    <source>
        <dbReference type="EMBL" id="KAF4453163.1"/>
    </source>
</evidence>
<accession>A0A8H4KPY3</accession>
<dbReference type="AlphaFoldDB" id="A0A8H4KPY3"/>
<dbReference type="EMBL" id="JAADJG010000161">
    <property type="protein sequence ID" value="KAF4453163.1"/>
    <property type="molecule type" value="Genomic_DNA"/>
</dbReference>
<dbReference type="InterPro" id="IPR050300">
    <property type="entry name" value="GDXG_lipolytic_enzyme"/>
</dbReference>
<gene>
    <name evidence="3" type="ORF">F53441_4102</name>
</gene>
<dbReference type="Gene3D" id="3.40.50.1820">
    <property type="entry name" value="alpha/beta hydrolase"/>
    <property type="match status" value="1"/>
</dbReference>